<evidence type="ECO:0000259" key="6">
    <source>
        <dbReference type="PROSITE" id="PS50977"/>
    </source>
</evidence>
<dbReference type="SUPFAM" id="SSF46689">
    <property type="entry name" value="Homeodomain-like"/>
    <property type="match status" value="2"/>
</dbReference>
<gene>
    <name evidence="7" type="ORF">G5C66_14835</name>
</gene>
<protein>
    <submittedName>
        <fullName evidence="7">TetR/AcrR family transcriptional regulator</fullName>
    </submittedName>
</protein>
<evidence type="ECO:0000256" key="5">
    <source>
        <dbReference type="PROSITE-ProRule" id="PRU00335"/>
    </source>
</evidence>
<evidence type="ECO:0000313" key="7">
    <source>
        <dbReference type="EMBL" id="NGN94014.1"/>
    </source>
</evidence>
<dbReference type="InterPro" id="IPR036271">
    <property type="entry name" value="Tet_transcr_reg_TetR-rel_C_sf"/>
</dbReference>
<evidence type="ECO:0000256" key="3">
    <source>
        <dbReference type="ARBA" id="ARBA00023125"/>
    </source>
</evidence>
<dbReference type="GO" id="GO:0000976">
    <property type="term" value="F:transcription cis-regulatory region binding"/>
    <property type="evidence" value="ECO:0007669"/>
    <property type="project" value="TreeGrafter"/>
</dbReference>
<dbReference type="Pfam" id="PF13977">
    <property type="entry name" value="TetR_C_6"/>
    <property type="match status" value="1"/>
</dbReference>
<dbReference type="GO" id="GO:0003700">
    <property type="term" value="F:DNA-binding transcription factor activity"/>
    <property type="evidence" value="ECO:0007669"/>
    <property type="project" value="TreeGrafter"/>
</dbReference>
<dbReference type="InterPro" id="IPR050109">
    <property type="entry name" value="HTH-type_TetR-like_transc_reg"/>
</dbReference>
<dbReference type="Pfam" id="PF00440">
    <property type="entry name" value="TetR_N"/>
    <property type="match status" value="2"/>
</dbReference>
<dbReference type="PRINTS" id="PR00455">
    <property type="entry name" value="HTHTETR"/>
</dbReference>
<reference evidence="7 8" key="1">
    <citation type="submission" date="2020-02" db="EMBL/GenBank/DDBJ databases">
        <title>Whole-genome analyses of novel actinobacteria.</title>
        <authorList>
            <person name="Sahin N."/>
        </authorList>
    </citation>
    <scope>NUCLEOTIDE SEQUENCE [LARGE SCALE GENOMIC DNA]</scope>
    <source>
        <strain evidence="7 8">KC13</strain>
    </source>
</reference>
<dbReference type="InterPro" id="IPR001647">
    <property type="entry name" value="HTH_TetR"/>
</dbReference>
<feature type="DNA-binding region" description="H-T-H motif" evidence="5">
    <location>
        <begin position="36"/>
        <end position="55"/>
    </location>
</feature>
<keyword evidence="2" id="KW-0805">Transcription regulation</keyword>
<name>A0A6M1R1A1_9ACTN</name>
<feature type="DNA-binding region" description="H-T-H motif" evidence="5">
    <location>
        <begin position="235"/>
        <end position="254"/>
    </location>
</feature>
<comment type="caution">
    <text evidence="7">The sequence shown here is derived from an EMBL/GenBank/DDBJ whole genome shotgun (WGS) entry which is preliminary data.</text>
</comment>
<dbReference type="InterPro" id="IPR009057">
    <property type="entry name" value="Homeodomain-like_sf"/>
</dbReference>
<dbReference type="PANTHER" id="PTHR30055:SF234">
    <property type="entry name" value="HTH-TYPE TRANSCRIPTIONAL REGULATOR BETI"/>
    <property type="match status" value="1"/>
</dbReference>
<feature type="domain" description="HTH tetR-type" evidence="6">
    <location>
        <begin position="13"/>
        <end position="73"/>
    </location>
</feature>
<dbReference type="InterPro" id="IPR039538">
    <property type="entry name" value="BetI_C"/>
</dbReference>
<dbReference type="RefSeq" id="WP_165111732.1">
    <property type="nucleotide sequence ID" value="NZ_JAALAA010000011.1"/>
</dbReference>
<keyword evidence="8" id="KW-1185">Reference proteome</keyword>
<evidence type="ECO:0000256" key="1">
    <source>
        <dbReference type="ARBA" id="ARBA00022491"/>
    </source>
</evidence>
<dbReference type="AlphaFoldDB" id="A0A6M1R1A1"/>
<dbReference type="Gene3D" id="1.10.357.10">
    <property type="entry name" value="Tetracycline Repressor, domain 2"/>
    <property type="match status" value="2"/>
</dbReference>
<dbReference type="PROSITE" id="PS50977">
    <property type="entry name" value="HTH_TETR_2"/>
    <property type="match status" value="2"/>
</dbReference>
<dbReference type="Proteomes" id="UP000483261">
    <property type="component" value="Unassembled WGS sequence"/>
</dbReference>
<evidence type="ECO:0000256" key="4">
    <source>
        <dbReference type="ARBA" id="ARBA00023163"/>
    </source>
</evidence>
<keyword evidence="4" id="KW-0804">Transcription</keyword>
<dbReference type="SUPFAM" id="SSF48498">
    <property type="entry name" value="Tetracyclin repressor-like, C-terminal domain"/>
    <property type="match status" value="1"/>
</dbReference>
<sequence>MPHVSSTPNRRGALRREQILQAAEELFGTDGFEATSLRTLAKLVGVTHAGILRHFPSKEDVLRGLLDRLAAGLMPGAGHPDAAAAQKALCEAARRGTRSQVELYTTLLGEAVPPEHPAHDFVDQHLRGGREQLAPAFGGRAVDTLAIWDGLNVLWLYLPERVVPADVLAARSLLADDRVDETETTAWIATAVGSARGEARPPARPAPTIPADRRSDGIIEAAARAFARQGFQATSLRKLAAEMEVTHGTLLYYFDSKEALLEAVINRRDRQADSAYITPVTTYDKVYNVYRRALHNEAHPESVALYSAMLCEATDHAHPAHTFFATRYTRVLDTLATEIASLQQQGFLHPHLDPETEAVLLTALWDGLQMHARYLGDASIPERLLRHVDDLIVDSVPVDRRSDLLTRAPST</sequence>
<accession>A0A6M1R1A1</accession>
<dbReference type="PANTHER" id="PTHR30055">
    <property type="entry name" value="HTH-TYPE TRANSCRIPTIONAL REGULATOR RUTR"/>
    <property type="match status" value="1"/>
</dbReference>
<dbReference type="EMBL" id="JAALAA010000011">
    <property type="protein sequence ID" value="NGN94014.1"/>
    <property type="molecule type" value="Genomic_DNA"/>
</dbReference>
<proteinExistence type="predicted"/>
<feature type="domain" description="HTH tetR-type" evidence="6">
    <location>
        <begin position="212"/>
        <end position="272"/>
    </location>
</feature>
<evidence type="ECO:0000256" key="2">
    <source>
        <dbReference type="ARBA" id="ARBA00023015"/>
    </source>
</evidence>
<keyword evidence="1" id="KW-0678">Repressor</keyword>
<keyword evidence="3 5" id="KW-0238">DNA-binding</keyword>
<organism evidence="7 8">
    <name type="scientific">Nocardioides turkmenicus</name>
    <dbReference type="NCBI Taxonomy" id="2711220"/>
    <lineage>
        <taxon>Bacteria</taxon>
        <taxon>Bacillati</taxon>
        <taxon>Actinomycetota</taxon>
        <taxon>Actinomycetes</taxon>
        <taxon>Propionibacteriales</taxon>
        <taxon>Nocardioidaceae</taxon>
        <taxon>Nocardioides</taxon>
    </lineage>
</organism>
<evidence type="ECO:0000313" key="8">
    <source>
        <dbReference type="Proteomes" id="UP000483261"/>
    </source>
</evidence>